<evidence type="ECO:0000256" key="1">
    <source>
        <dbReference type="ARBA" id="ARBA00005417"/>
    </source>
</evidence>
<dbReference type="PANTHER" id="PTHR43335">
    <property type="entry name" value="ABC TRANSPORTER, ATP-BINDING PROTEIN"/>
    <property type="match status" value="1"/>
</dbReference>
<dbReference type="RefSeq" id="WP_353648523.1">
    <property type="nucleotide sequence ID" value="NZ_CP159218.1"/>
</dbReference>
<dbReference type="EMBL" id="CP159218">
    <property type="protein sequence ID" value="XCG62908.1"/>
    <property type="molecule type" value="Genomic_DNA"/>
</dbReference>
<dbReference type="PANTHER" id="PTHR43335:SF2">
    <property type="entry name" value="ABC TRANSPORTER, ATP-BINDING PROTEIN"/>
    <property type="match status" value="1"/>
</dbReference>
<dbReference type="Pfam" id="PF00005">
    <property type="entry name" value="ABC_tran"/>
    <property type="match status" value="1"/>
</dbReference>
<dbReference type="SUPFAM" id="SSF52540">
    <property type="entry name" value="P-loop containing nucleoside triphosphate hydrolases"/>
    <property type="match status" value="1"/>
</dbReference>
<dbReference type="InterPro" id="IPR003593">
    <property type="entry name" value="AAA+_ATPase"/>
</dbReference>
<dbReference type="AlphaFoldDB" id="A0AAU8DLN5"/>
<dbReference type="GO" id="GO:0016887">
    <property type="term" value="F:ATP hydrolysis activity"/>
    <property type="evidence" value="ECO:0007669"/>
    <property type="project" value="InterPro"/>
</dbReference>
<dbReference type="GO" id="GO:0005524">
    <property type="term" value="F:ATP binding"/>
    <property type="evidence" value="ECO:0007669"/>
    <property type="project" value="UniProtKB-KW"/>
</dbReference>
<protein>
    <submittedName>
        <fullName evidence="6">ABC transporter ATP-binding protein</fullName>
    </submittedName>
</protein>
<dbReference type="InterPro" id="IPR003439">
    <property type="entry name" value="ABC_transporter-like_ATP-bd"/>
</dbReference>
<feature type="domain" description="ABC transporter" evidence="5">
    <location>
        <begin position="15"/>
        <end position="232"/>
    </location>
</feature>
<proteinExistence type="inferred from homology"/>
<evidence type="ECO:0000256" key="4">
    <source>
        <dbReference type="ARBA" id="ARBA00022840"/>
    </source>
</evidence>
<keyword evidence="4 6" id="KW-0067">ATP-binding</keyword>
<reference evidence="6" key="1">
    <citation type="submission" date="2024-05" db="EMBL/GenBank/DDBJ databases">
        <authorList>
            <person name="Cai S.Y."/>
            <person name="Jin L.M."/>
            <person name="Li H.R."/>
        </authorList>
    </citation>
    <scope>NUCLEOTIDE SEQUENCE</scope>
    <source>
        <strain evidence="6">A5-74</strain>
    </source>
</reference>
<dbReference type="PROSITE" id="PS00211">
    <property type="entry name" value="ABC_TRANSPORTER_1"/>
    <property type="match status" value="1"/>
</dbReference>
<evidence type="ECO:0000313" key="6">
    <source>
        <dbReference type="EMBL" id="XCG62908.1"/>
    </source>
</evidence>
<evidence type="ECO:0000259" key="5">
    <source>
        <dbReference type="PROSITE" id="PS50893"/>
    </source>
</evidence>
<gene>
    <name evidence="6" type="ORF">ABLG96_17060</name>
</gene>
<accession>A0AAU8DLN5</accession>
<dbReference type="PROSITE" id="PS50893">
    <property type="entry name" value="ABC_TRANSPORTER_2"/>
    <property type="match status" value="1"/>
</dbReference>
<evidence type="ECO:0000256" key="3">
    <source>
        <dbReference type="ARBA" id="ARBA00022741"/>
    </source>
</evidence>
<comment type="similarity">
    <text evidence="1">Belongs to the ABC transporter superfamily.</text>
</comment>
<dbReference type="InterPro" id="IPR017871">
    <property type="entry name" value="ABC_transporter-like_CS"/>
</dbReference>
<dbReference type="SMART" id="SM00382">
    <property type="entry name" value="AAA"/>
    <property type="match status" value="1"/>
</dbReference>
<keyword evidence="3" id="KW-0547">Nucleotide-binding</keyword>
<evidence type="ECO:0000256" key="2">
    <source>
        <dbReference type="ARBA" id="ARBA00022448"/>
    </source>
</evidence>
<keyword evidence="2" id="KW-0813">Transport</keyword>
<dbReference type="InterPro" id="IPR027417">
    <property type="entry name" value="P-loop_NTPase"/>
</dbReference>
<name>A0AAU8DLN5_9ACTN</name>
<dbReference type="Gene3D" id="3.40.50.300">
    <property type="entry name" value="P-loop containing nucleotide triphosphate hydrolases"/>
    <property type="match status" value="1"/>
</dbReference>
<organism evidence="6">
    <name type="scientific">Nakamurella sp. A5-74</name>
    <dbReference type="NCBI Taxonomy" id="3158264"/>
    <lineage>
        <taxon>Bacteria</taxon>
        <taxon>Bacillati</taxon>
        <taxon>Actinomycetota</taxon>
        <taxon>Actinomycetes</taxon>
        <taxon>Nakamurellales</taxon>
        <taxon>Nakamurellaceae</taxon>
        <taxon>Nakamurella</taxon>
    </lineage>
</organism>
<sequence>MQQEISDIERLGIVARATALTQNFRGHGAALVDVSMEIRGSSVTGLLGPNGAGKSTLMRTLVGLLRPTAGSWEAPPREDIGVLIDEPGLYRWQSVNAELNYWRLMKGRTQQDVEDVLEAVDLTEFRRRRISRLSHGMRQRLGVAIAILGRPRLVVLDEPFNGLDPEQTDSMVSLIRGLATNGCAVLVSTHQLAIAEQCCDEIVVLQGGVIRRQLDRSSIDRRNASFRIDPSADANAVAADLGDVVLKVLGNVLYVEVGAADSVRQRLRELQITVSQESVGSDLELFYREAVGDR</sequence>